<dbReference type="Proteomes" id="UP000054624">
    <property type="component" value="Unassembled WGS sequence"/>
</dbReference>
<dbReference type="EMBL" id="FCOI02000016">
    <property type="protein sequence ID" value="SAK72138.1"/>
    <property type="molecule type" value="Genomic_DNA"/>
</dbReference>
<protein>
    <submittedName>
        <fullName evidence="1">GntR family transcriptional regulator</fullName>
    </submittedName>
</protein>
<evidence type="ECO:0000313" key="1">
    <source>
        <dbReference type="EMBL" id="SAK72138.1"/>
    </source>
</evidence>
<proteinExistence type="predicted"/>
<organism evidence="1 2">
    <name type="scientific">Caballeronia temeraria</name>
    <dbReference type="NCBI Taxonomy" id="1777137"/>
    <lineage>
        <taxon>Bacteria</taxon>
        <taxon>Pseudomonadati</taxon>
        <taxon>Pseudomonadota</taxon>
        <taxon>Betaproteobacteria</taxon>
        <taxon>Burkholderiales</taxon>
        <taxon>Burkholderiaceae</taxon>
        <taxon>Caballeronia</taxon>
    </lineage>
</organism>
<name>A0A158BPX9_9BURK</name>
<reference evidence="2" key="1">
    <citation type="submission" date="2016-01" db="EMBL/GenBank/DDBJ databases">
        <authorList>
            <person name="Peeters Charlotte."/>
        </authorList>
    </citation>
    <scope>NUCLEOTIDE SEQUENCE [LARGE SCALE GENOMIC DNA]</scope>
</reference>
<sequence>MCGACAGCMDDRAVAADALAAGVVTRPLINYFMNHERALRGLMLGYACVPNDEIAPNFAKLADVIEHALMPMHMAQA</sequence>
<evidence type="ECO:0000313" key="2">
    <source>
        <dbReference type="Proteomes" id="UP000054624"/>
    </source>
</evidence>
<gene>
    <name evidence="1" type="ORF">AWB76_04520</name>
</gene>
<keyword evidence="2" id="KW-1185">Reference proteome</keyword>
<dbReference type="AlphaFoldDB" id="A0A158BPX9"/>
<dbReference type="STRING" id="1777137.AWB76_04520"/>
<accession>A0A158BPX9</accession>